<comment type="caution">
    <text evidence="2">The sequence shown here is derived from an EMBL/GenBank/DDBJ whole genome shotgun (WGS) entry which is preliminary data.</text>
</comment>
<organism evidence="2 3">
    <name type="scientific">Cardiocondyla obscurior</name>
    <dbReference type="NCBI Taxonomy" id="286306"/>
    <lineage>
        <taxon>Eukaryota</taxon>
        <taxon>Metazoa</taxon>
        <taxon>Ecdysozoa</taxon>
        <taxon>Arthropoda</taxon>
        <taxon>Hexapoda</taxon>
        <taxon>Insecta</taxon>
        <taxon>Pterygota</taxon>
        <taxon>Neoptera</taxon>
        <taxon>Endopterygota</taxon>
        <taxon>Hymenoptera</taxon>
        <taxon>Apocrita</taxon>
        <taxon>Aculeata</taxon>
        <taxon>Formicoidea</taxon>
        <taxon>Formicidae</taxon>
        <taxon>Myrmicinae</taxon>
        <taxon>Cardiocondyla</taxon>
    </lineage>
</organism>
<keyword evidence="3" id="KW-1185">Reference proteome</keyword>
<evidence type="ECO:0000313" key="3">
    <source>
        <dbReference type="Proteomes" id="UP001430953"/>
    </source>
</evidence>
<name>A0AAW2EDY3_9HYME</name>
<reference evidence="2 3" key="1">
    <citation type="submission" date="2023-03" db="EMBL/GenBank/DDBJ databases">
        <title>High recombination rates correlate with genetic variation in Cardiocondyla obscurior ants.</title>
        <authorList>
            <person name="Errbii M."/>
        </authorList>
    </citation>
    <scope>NUCLEOTIDE SEQUENCE [LARGE SCALE GENOMIC DNA]</scope>
    <source>
        <strain evidence="2">Alpha-2009</strain>
        <tissue evidence="2">Whole body</tissue>
    </source>
</reference>
<dbReference type="AlphaFoldDB" id="A0AAW2EDY3"/>
<sequence>MYTNAYVWQSSRGNCERSANKRTRRFNKRTRSDRASGDFLRAYANVISHRGILSRGKIRRGMRAFATVTRGNTSAFLRSGLTPRPRELGHFVRVEARRYQFAVNQYREIRSAARDGTKRRAGWERERRQRGGEGGGLYLIYLSQLRPQISGRGGSRGTTVFGQRGRKVGEKE</sequence>
<proteinExistence type="predicted"/>
<protein>
    <submittedName>
        <fullName evidence="2">Uncharacterized protein</fullName>
    </submittedName>
</protein>
<gene>
    <name evidence="2" type="ORF">PUN28_019934</name>
</gene>
<evidence type="ECO:0000313" key="2">
    <source>
        <dbReference type="EMBL" id="KAL0099852.1"/>
    </source>
</evidence>
<accession>A0AAW2EDY3</accession>
<evidence type="ECO:0000256" key="1">
    <source>
        <dbReference type="SAM" id="MobiDB-lite"/>
    </source>
</evidence>
<dbReference type="EMBL" id="JADYXP020000027">
    <property type="protein sequence ID" value="KAL0099852.1"/>
    <property type="molecule type" value="Genomic_DNA"/>
</dbReference>
<dbReference type="Proteomes" id="UP001430953">
    <property type="component" value="Unassembled WGS sequence"/>
</dbReference>
<feature type="region of interest" description="Disordered" evidence="1">
    <location>
        <begin position="150"/>
        <end position="172"/>
    </location>
</feature>